<accession>A0A1D7VDW1</accession>
<organism evidence="1 2">
    <name type="scientific">Streptomyces lydicus</name>
    <dbReference type="NCBI Taxonomy" id="47763"/>
    <lineage>
        <taxon>Bacteria</taxon>
        <taxon>Bacillati</taxon>
        <taxon>Actinomycetota</taxon>
        <taxon>Actinomycetes</taxon>
        <taxon>Kitasatosporales</taxon>
        <taxon>Streptomycetaceae</taxon>
        <taxon>Streptomyces</taxon>
    </lineage>
</organism>
<evidence type="ECO:0000313" key="2">
    <source>
        <dbReference type="Proteomes" id="UP000094094"/>
    </source>
</evidence>
<dbReference type="AlphaFoldDB" id="A0A1D7VDW1"/>
<dbReference type="Proteomes" id="UP000094094">
    <property type="component" value="Chromosome"/>
</dbReference>
<protein>
    <submittedName>
        <fullName evidence="1">CchlQ</fullName>
    </submittedName>
</protein>
<dbReference type="OrthoDB" id="3402039at2"/>
<keyword evidence="2" id="KW-1185">Reference proteome</keyword>
<dbReference type="KEGG" id="slc:SL103_00555"/>
<evidence type="ECO:0000313" key="1">
    <source>
        <dbReference type="EMBL" id="AOP44942.1"/>
    </source>
</evidence>
<sequence length="186" mass="20438">MDWGTLVATVSGGLIALSGTVLAEKLRRRHEDDRSSETRRRAVYVEFITAAGVCHARLRQLAQDPDAEADLEAAARLALADAAIHEVRERLFIDATTEIAGAGQAMFERLRALQRVVATGAWQTSPAFHDVYHPYLDAVWAYRVAVRQELEDGSFSPTAFGWEAWDGKDRCAVCRAGRDGALPVEA</sequence>
<dbReference type="RefSeq" id="WP_069566826.1">
    <property type="nucleotide sequence ID" value="NZ_CP017157.1"/>
</dbReference>
<reference evidence="1 2" key="1">
    <citation type="submission" date="2016-09" db="EMBL/GenBank/DDBJ databases">
        <title>Complete genome sequencing of Streptomyces lydicus 103 and metabolic pathways analysis of antibiotic biosynthesis.</title>
        <authorList>
            <person name="Jia N."/>
            <person name="Ding M.-Z."/>
            <person name="Gao F."/>
            <person name="Yuan Y.-J."/>
        </authorList>
    </citation>
    <scope>NUCLEOTIDE SEQUENCE [LARGE SCALE GENOMIC DNA]</scope>
    <source>
        <strain evidence="1 2">103</strain>
    </source>
</reference>
<dbReference type="EMBL" id="CP017157">
    <property type="protein sequence ID" value="AOP44942.1"/>
    <property type="molecule type" value="Genomic_DNA"/>
</dbReference>
<proteinExistence type="predicted"/>
<name>A0A1D7VDW1_9ACTN</name>
<gene>
    <name evidence="1" type="ORF">SL103_00555</name>
</gene>